<feature type="domain" description="Calcineurin-like phosphoesterase" evidence="5">
    <location>
        <begin position="4"/>
        <end position="190"/>
    </location>
</feature>
<dbReference type="Gene3D" id="3.60.21.10">
    <property type="match status" value="1"/>
</dbReference>
<keyword evidence="6" id="KW-0269">Exonuclease</keyword>
<gene>
    <name evidence="6" type="ORF">GCM10007418_27050</name>
</gene>
<evidence type="ECO:0000256" key="3">
    <source>
        <dbReference type="ARBA" id="ARBA00023004"/>
    </source>
</evidence>
<keyword evidence="2" id="KW-0378">Hydrolase</keyword>
<evidence type="ECO:0000256" key="2">
    <source>
        <dbReference type="ARBA" id="ARBA00022801"/>
    </source>
</evidence>
<sequence length="277" mass="30969">MTCVLQISDPHFGTEQPRVMSALLRLAREQQPEVILLSGDITQRARRAQFAAAQDFVTQLPAPVLAVPGNHDIPLFNLFARAFNPYGNYRRAFGNELEPVYESAGLLVLCLNTSRPSRHKDGAVNKAQIERVAARLGQARPEQLRMVMQHHPVRAREQSDLTNLLIGHEEAVPRWVDAGLDLLVGGHIHLPYVWPLHGRHGDSGRSGWTAQAGTALSTRVRGSIPNSVNLIRHTCEQGQHSCQVERWDYKAEEDLFIVSHTDTLAISRKVEPVNKKE</sequence>
<dbReference type="PANTHER" id="PTHR42988:SF2">
    <property type="entry name" value="CYCLIC NUCLEOTIDE PHOSPHODIESTERASE CBUA0032-RELATED"/>
    <property type="match status" value="1"/>
</dbReference>
<dbReference type="RefSeq" id="WP_150277964.1">
    <property type="nucleotide sequence ID" value="NZ_BMFF01000005.1"/>
</dbReference>
<accession>A0ABQ1PYF4</accession>
<evidence type="ECO:0000256" key="1">
    <source>
        <dbReference type="ARBA" id="ARBA00022723"/>
    </source>
</evidence>
<comment type="caution">
    <text evidence="6">The sequence shown here is derived from an EMBL/GenBank/DDBJ whole genome shotgun (WGS) entry which is preliminary data.</text>
</comment>
<keyword evidence="7" id="KW-1185">Reference proteome</keyword>
<evidence type="ECO:0000313" key="6">
    <source>
        <dbReference type="EMBL" id="GGD06626.1"/>
    </source>
</evidence>
<dbReference type="SUPFAM" id="SSF56300">
    <property type="entry name" value="Metallo-dependent phosphatases"/>
    <property type="match status" value="1"/>
</dbReference>
<name>A0ABQ1PYF4_9GAMM</name>
<evidence type="ECO:0000256" key="4">
    <source>
        <dbReference type="ARBA" id="ARBA00025742"/>
    </source>
</evidence>
<dbReference type="Proteomes" id="UP000638188">
    <property type="component" value="Unassembled WGS sequence"/>
</dbReference>
<protein>
    <submittedName>
        <fullName evidence="6">DNA repair exonuclease</fullName>
    </submittedName>
</protein>
<reference evidence="7" key="1">
    <citation type="journal article" date="2019" name="Int. J. Syst. Evol. Microbiol.">
        <title>The Global Catalogue of Microorganisms (GCM) 10K type strain sequencing project: providing services to taxonomists for standard genome sequencing and annotation.</title>
        <authorList>
            <consortium name="The Broad Institute Genomics Platform"/>
            <consortium name="The Broad Institute Genome Sequencing Center for Infectious Disease"/>
            <person name="Wu L."/>
            <person name="Ma J."/>
        </authorList>
    </citation>
    <scope>NUCLEOTIDE SEQUENCE [LARGE SCALE GENOMIC DNA]</scope>
    <source>
        <strain evidence="7">CGMCC 1.12482</strain>
    </source>
</reference>
<comment type="similarity">
    <text evidence="4">Belongs to the cyclic nucleotide phosphodiesterase class-III family.</text>
</comment>
<dbReference type="PANTHER" id="PTHR42988">
    <property type="entry name" value="PHOSPHOHYDROLASE"/>
    <property type="match status" value="1"/>
</dbReference>
<evidence type="ECO:0000259" key="5">
    <source>
        <dbReference type="Pfam" id="PF00149"/>
    </source>
</evidence>
<dbReference type="InterPro" id="IPR004843">
    <property type="entry name" value="Calcineurin-like_PHP"/>
</dbReference>
<dbReference type="Pfam" id="PF00149">
    <property type="entry name" value="Metallophos"/>
    <property type="match status" value="1"/>
</dbReference>
<keyword evidence="1" id="KW-0479">Metal-binding</keyword>
<evidence type="ECO:0000313" key="7">
    <source>
        <dbReference type="Proteomes" id="UP000638188"/>
    </source>
</evidence>
<keyword evidence="6" id="KW-0540">Nuclease</keyword>
<dbReference type="GO" id="GO:0004527">
    <property type="term" value="F:exonuclease activity"/>
    <property type="evidence" value="ECO:0007669"/>
    <property type="project" value="UniProtKB-KW"/>
</dbReference>
<dbReference type="InterPro" id="IPR050884">
    <property type="entry name" value="CNP_phosphodiesterase-III"/>
</dbReference>
<keyword evidence="3" id="KW-0408">Iron</keyword>
<dbReference type="InterPro" id="IPR029052">
    <property type="entry name" value="Metallo-depent_PP-like"/>
</dbReference>
<dbReference type="EMBL" id="BMFF01000005">
    <property type="protein sequence ID" value="GGD06626.1"/>
    <property type="molecule type" value="Genomic_DNA"/>
</dbReference>
<organism evidence="6 7">
    <name type="scientific">Halopseudomonas salina</name>
    <dbReference type="NCBI Taxonomy" id="1323744"/>
    <lineage>
        <taxon>Bacteria</taxon>
        <taxon>Pseudomonadati</taxon>
        <taxon>Pseudomonadota</taxon>
        <taxon>Gammaproteobacteria</taxon>
        <taxon>Pseudomonadales</taxon>
        <taxon>Pseudomonadaceae</taxon>
        <taxon>Halopseudomonas</taxon>
    </lineage>
</organism>
<proteinExistence type="inferred from homology"/>